<keyword evidence="2" id="KW-0813">Transport</keyword>
<feature type="transmembrane region" description="Helical" evidence="7">
    <location>
        <begin position="205"/>
        <end position="222"/>
    </location>
</feature>
<keyword evidence="4 7" id="KW-0812">Transmembrane</keyword>
<feature type="transmembrane region" description="Helical" evidence="7">
    <location>
        <begin position="393"/>
        <end position="413"/>
    </location>
</feature>
<feature type="transmembrane region" description="Helical" evidence="7">
    <location>
        <begin position="57"/>
        <end position="75"/>
    </location>
</feature>
<feature type="transmembrane region" description="Helical" evidence="7">
    <location>
        <begin position="144"/>
        <end position="166"/>
    </location>
</feature>
<evidence type="ECO:0000259" key="8">
    <source>
        <dbReference type="PROSITE" id="PS50850"/>
    </source>
</evidence>
<dbReference type="InterPro" id="IPR011701">
    <property type="entry name" value="MFS"/>
</dbReference>
<proteinExistence type="predicted"/>
<feature type="transmembrane region" description="Helical" evidence="7">
    <location>
        <begin position="306"/>
        <end position="327"/>
    </location>
</feature>
<feature type="transmembrane region" description="Helical" evidence="7">
    <location>
        <begin position="115"/>
        <end position="132"/>
    </location>
</feature>
<feature type="transmembrane region" description="Helical" evidence="7">
    <location>
        <begin position="425"/>
        <end position="442"/>
    </location>
</feature>
<name>A0A6J7JDI0_9ZZZZ</name>
<dbReference type="GO" id="GO:0005886">
    <property type="term" value="C:plasma membrane"/>
    <property type="evidence" value="ECO:0007669"/>
    <property type="project" value="UniProtKB-SubCell"/>
</dbReference>
<feature type="transmembrane region" description="Helical" evidence="7">
    <location>
        <begin position="172"/>
        <end position="193"/>
    </location>
</feature>
<evidence type="ECO:0000256" key="7">
    <source>
        <dbReference type="SAM" id="Phobius"/>
    </source>
</evidence>
<evidence type="ECO:0000256" key="2">
    <source>
        <dbReference type="ARBA" id="ARBA00022448"/>
    </source>
</evidence>
<dbReference type="EMBL" id="CAFBMX010000010">
    <property type="protein sequence ID" value="CAB4940777.1"/>
    <property type="molecule type" value="Genomic_DNA"/>
</dbReference>
<dbReference type="InterPro" id="IPR036259">
    <property type="entry name" value="MFS_trans_sf"/>
</dbReference>
<keyword evidence="5 7" id="KW-1133">Transmembrane helix</keyword>
<evidence type="ECO:0000256" key="4">
    <source>
        <dbReference type="ARBA" id="ARBA00022692"/>
    </source>
</evidence>
<gene>
    <name evidence="9" type="ORF">UFOPK3674_01811</name>
</gene>
<protein>
    <submittedName>
        <fullName evidence="9">Unannotated protein</fullName>
    </submittedName>
</protein>
<feature type="domain" description="Major facilitator superfamily (MFS) profile" evidence="8">
    <location>
        <begin position="18"/>
        <end position="446"/>
    </location>
</feature>
<feature type="transmembrane region" description="Helical" evidence="7">
    <location>
        <begin position="334"/>
        <end position="351"/>
    </location>
</feature>
<keyword evidence="3" id="KW-1003">Cell membrane</keyword>
<keyword evidence="6 7" id="KW-0472">Membrane</keyword>
<evidence type="ECO:0000256" key="5">
    <source>
        <dbReference type="ARBA" id="ARBA00022989"/>
    </source>
</evidence>
<evidence type="ECO:0000256" key="1">
    <source>
        <dbReference type="ARBA" id="ARBA00004651"/>
    </source>
</evidence>
<dbReference type="Gene3D" id="1.20.1720.10">
    <property type="entry name" value="Multidrug resistance protein D"/>
    <property type="match status" value="1"/>
</dbReference>
<evidence type="ECO:0000313" key="9">
    <source>
        <dbReference type="EMBL" id="CAB4940777.1"/>
    </source>
</evidence>
<dbReference type="PRINTS" id="PR01036">
    <property type="entry name" value="TCRTETB"/>
</dbReference>
<dbReference type="SUPFAM" id="SSF103473">
    <property type="entry name" value="MFS general substrate transporter"/>
    <property type="match status" value="1"/>
</dbReference>
<evidence type="ECO:0000256" key="3">
    <source>
        <dbReference type="ARBA" id="ARBA00022475"/>
    </source>
</evidence>
<feature type="transmembrane region" description="Helical" evidence="7">
    <location>
        <begin position="228"/>
        <end position="249"/>
    </location>
</feature>
<reference evidence="9" key="1">
    <citation type="submission" date="2020-05" db="EMBL/GenBank/DDBJ databases">
        <authorList>
            <person name="Chiriac C."/>
            <person name="Salcher M."/>
            <person name="Ghai R."/>
            <person name="Kavagutti S V."/>
        </authorList>
    </citation>
    <scope>NUCLEOTIDE SEQUENCE</scope>
</reference>
<dbReference type="InterPro" id="IPR020846">
    <property type="entry name" value="MFS_dom"/>
</dbReference>
<accession>A0A6J7JDI0</accession>
<dbReference type="Pfam" id="PF07690">
    <property type="entry name" value="MFS_1"/>
    <property type="match status" value="1"/>
</dbReference>
<feature type="transmembrane region" description="Helical" evidence="7">
    <location>
        <begin position="357"/>
        <end position="381"/>
    </location>
</feature>
<evidence type="ECO:0000256" key="6">
    <source>
        <dbReference type="ARBA" id="ARBA00023136"/>
    </source>
</evidence>
<dbReference type="PROSITE" id="PS50850">
    <property type="entry name" value="MFS"/>
    <property type="match status" value="1"/>
</dbReference>
<feature type="transmembrane region" description="Helical" evidence="7">
    <location>
        <begin position="87"/>
        <end position="109"/>
    </location>
</feature>
<dbReference type="GO" id="GO:0022857">
    <property type="term" value="F:transmembrane transporter activity"/>
    <property type="evidence" value="ECO:0007669"/>
    <property type="project" value="InterPro"/>
</dbReference>
<dbReference type="PANTHER" id="PTHR42718:SF46">
    <property type="entry name" value="BLR6921 PROTEIN"/>
    <property type="match status" value="1"/>
</dbReference>
<feature type="transmembrane region" description="Helical" evidence="7">
    <location>
        <begin position="21"/>
        <end position="45"/>
    </location>
</feature>
<dbReference type="PANTHER" id="PTHR42718">
    <property type="entry name" value="MAJOR FACILITATOR SUPERFAMILY MULTIDRUG TRANSPORTER MFSC"/>
    <property type="match status" value="1"/>
</dbReference>
<dbReference type="AlphaFoldDB" id="A0A6J7JDI0"/>
<organism evidence="9">
    <name type="scientific">freshwater metagenome</name>
    <dbReference type="NCBI Taxonomy" id="449393"/>
    <lineage>
        <taxon>unclassified sequences</taxon>
        <taxon>metagenomes</taxon>
        <taxon>ecological metagenomes</taxon>
    </lineage>
</organism>
<feature type="transmembrane region" description="Helical" evidence="7">
    <location>
        <begin position="270"/>
        <end position="294"/>
    </location>
</feature>
<comment type="subcellular location">
    <subcellularLocation>
        <location evidence="1">Cell membrane</location>
        <topology evidence="1">Multi-pass membrane protein</topology>
    </subcellularLocation>
</comment>
<sequence>MAASPASSGPALAEPGRTRTGLLLGAALSPIALGVSTTAIALPAISAHMGLSQPQAAWILAAYLLAQSVCVSLFGRLADLRGLRLTFSAAAVLLLVGSAACAISGSFATIVAGRLLQGAGAGAITVSLFGVVGTRFSPSARPKVLGAMTALVGIVSGSGTLIGGVVTDAVSWRAVVALPALAVLVVPACRALCPRTPAASGRIDGTGALLVAAITAVAVVLLESPSTHPGTTLLIVLLIVGALCCTALVRHVRRVPLGFIPLELARDRRFIRAGLAGLSIYGVYVAMLFAVPLILTESHGWSASRIGLVLLPAAIFGAAAAWVVGALSTRVDPFRITAVLAGFGVIGALVAGIGNGAAVPCIIGLALTLSGVTGANVSLVARVPMMAAAEVRSVATGLFTLIFQIGGALGSAMVAGLDDPLGDPTALACVAILPLAGVWLALSAGRVGRERDELEPATAS</sequence>
<dbReference type="Gene3D" id="1.20.1250.20">
    <property type="entry name" value="MFS general substrate transporter like domains"/>
    <property type="match status" value="1"/>
</dbReference>